<reference evidence="6 7" key="1">
    <citation type="submission" date="2019-07" db="EMBL/GenBank/DDBJ databases">
        <title>Whole genome shotgun sequence of Sporosarcina luteola NBRC 105378.</title>
        <authorList>
            <person name="Hosoyama A."/>
            <person name="Uohara A."/>
            <person name="Ohji S."/>
            <person name="Ichikawa N."/>
        </authorList>
    </citation>
    <scope>NUCLEOTIDE SEQUENCE [LARGE SCALE GENOMIC DNA]</scope>
    <source>
        <strain evidence="6 7">NBRC 105378</strain>
    </source>
</reference>
<keyword evidence="2" id="KW-0813">Transport</keyword>
<dbReference type="InterPro" id="IPR039424">
    <property type="entry name" value="SBP_5"/>
</dbReference>
<dbReference type="AlphaFoldDB" id="A0A511ZBU9"/>
<dbReference type="PANTHER" id="PTHR30290:SF9">
    <property type="entry name" value="OLIGOPEPTIDE-BINDING PROTEIN APPA"/>
    <property type="match status" value="1"/>
</dbReference>
<name>A0A511ZBU9_9BACL</name>
<protein>
    <submittedName>
        <fullName evidence="6">Glutathione ABC transporter substrate-binding protein</fullName>
    </submittedName>
</protein>
<dbReference type="Proteomes" id="UP000321901">
    <property type="component" value="Unassembled WGS sequence"/>
</dbReference>
<comment type="caution">
    <text evidence="6">The sequence shown here is derived from an EMBL/GenBank/DDBJ whole genome shotgun (WGS) entry which is preliminary data.</text>
</comment>
<evidence type="ECO:0000256" key="3">
    <source>
        <dbReference type="ARBA" id="ARBA00022729"/>
    </source>
</evidence>
<keyword evidence="7" id="KW-1185">Reference proteome</keyword>
<dbReference type="GO" id="GO:0042597">
    <property type="term" value="C:periplasmic space"/>
    <property type="evidence" value="ECO:0007669"/>
    <property type="project" value="UniProtKB-ARBA"/>
</dbReference>
<dbReference type="SUPFAM" id="SSF53850">
    <property type="entry name" value="Periplasmic binding protein-like II"/>
    <property type="match status" value="1"/>
</dbReference>
<dbReference type="GO" id="GO:0015833">
    <property type="term" value="P:peptide transport"/>
    <property type="evidence" value="ECO:0007669"/>
    <property type="project" value="TreeGrafter"/>
</dbReference>
<dbReference type="Pfam" id="PF00496">
    <property type="entry name" value="SBP_bac_5"/>
    <property type="match status" value="1"/>
</dbReference>
<dbReference type="InterPro" id="IPR030678">
    <property type="entry name" value="Peptide/Ni-bd"/>
</dbReference>
<comment type="similarity">
    <text evidence="1">Belongs to the bacterial solute-binding protein 5 family.</text>
</comment>
<dbReference type="EMBL" id="BJYL01000052">
    <property type="protein sequence ID" value="GEN84912.1"/>
    <property type="molecule type" value="Genomic_DNA"/>
</dbReference>
<evidence type="ECO:0000313" key="7">
    <source>
        <dbReference type="Proteomes" id="UP000321901"/>
    </source>
</evidence>
<dbReference type="PIRSF" id="PIRSF002741">
    <property type="entry name" value="MppA"/>
    <property type="match status" value="1"/>
</dbReference>
<dbReference type="GO" id="GO:0043190">
    <property type="term" value="C:ATP-binding cassette (ABC) transporter complex"/>
    <property type="evidence" value="ECO:0007669"/>
    <property type="project" value="InterPro"/>
</dbReference>
<dbReference type="PROSITE" id="PS51257">
    <property type="entry name" value="PROKAR_LIPOPROTEIN"/>
    <property type="match status" value="1"/>
</dbReference>
<feature type="domain" description="Solute-binding protein family 5" evidence="5">
    <location>
        <begin position="92"/>
        <end position="454"/>
    </location>
</feature>
<organism evidence="6 7">
    <name type="scientific">Sporosarcina luteola</name>
    <dbReference type="NCBI Taxonomy" id="582850"/>
    <lineage>
        <taxon>Bacteria</taxon>
        <taxon>Bacillati</taxon>
        <taxon>Bacillota</taxon>
        <taxon>Bacilli</taxon>
        <taxon>Bacillales</taxon>
        <taxon>Caryophanaceae</taxon>
        <taxon>Sporosarcina</taxon>
    </lineage>
</organism>
<dbReference type="Gene3D" id="3.10.105.10">
    <property type="entry name" value="Dipeptide-binding Protein, Domain 3"/>
    <property type="match status" value="1"/>
</dbReference>
<dbReference type="GO" id="GO:1904680">
    <property type="term" value="F:peptide transmembrane transporter activity"/>
    <property type="evidence" value="ECO:0007669"/>
    <property type="project" value="TreeGrafter"/>
</dbReference>
<dbReference type="CDD" id="cd08499">
    <property type="entry name" value="PBP2_Ylib_like"/>
    <property type="match status" value="1"/>
</dbReference>
<proteinExistence type="inferred from homology"/>
<dbReference type="RefSeq" id="WP_170232733.1">
    <property type="nucleotide sequence ID" value="NZ_BJYL01000052.1"/>
</dbReference>
<gene>
    <name evidence="6" type="primary">oppA_4</name>
    <name evidence="6" type="ORF">SLU01_32240</name>
</gene>
<evidence type="ECO:0000256" key="2">
    <source>
        <dbReference type="ARBA" id="ARBA00022448"/>
    </source>
</evidence>
<dbReference type="Gene3D" id="3.90.76.10">
    <property type="entry name" value="Dipeptide-binding Protein, Domain 1"/>
    <property type="match status" value="1"/>
</dbReference>
<sequence>MGLKTNWNYVLSLLPMLVIMLLLSACAADDKAEGNVGEEGGEAVSTDGGELVLAVLSDAATLDPHTATDVPTAAVLTNVVEGLVQKDKDGNLVPNLAKSWEAIDDTTWEFKLQEGVKFHDGEDFNAEVVKKNFERILDPAVAAPRAFLFEVISNIEVVDEYTVRMETEYPFAPLIAHLNHPVGVMISPKLIEADYAGIKDGKIPGAVVAEGPIGTGFFKFDSWIPGTEIVLVKNESYWGEPASLDKVTFKVIPESGTRVAELETGYAHLIEPVQPNEVAGIDESGKAKVDVTNGSSLSYVGFNVEKEPFNHVEVRQAISMLVNKEEILDGIYDGFGIAAVGPLAPGVFGYNEAMKPLSYDPEKAIELLEKAGYGDGFKTTIWTNDNPQRMDTAVLLQQELKQANIDVEIEVLEWGAYLEKTANGEHDMFILGLSNPVGDADYFLTQLFHSSNKGSSGNRAFYENAEIDKLLDDARQEIDEGKRLALYDKVQEMLIEEAPMVYIHHQAYLTGVSDKIQGYWINDSGHYKLQDIKFVE</sequence>
<dbReference type="PANTHER" id="PTHR30290">
    <property type="entry name" value="PERIPLASMIC BINDING COMPONENT OF ABC TRANSPORTER"/>
    <property type="match status" value="1"/>
</dbReference>
<evidence type="ECO:0000313" key="6">
    <source>
        <dbReference type="EMBL" id="GEN84912.1"/>
    </source>
</evidence>
<evidence type="ECO:0000256" key="1">
    <source>
        <dbReference type="ARBA" id="ARBA00005695"/>
    </source>
</evidence>
<dbReference type="InterPro" id="IPR000914">
    <property type="entry name" value="SBP_5_dom"/>
</dbReference>
<evidence type="ECO:0000259" key="5">
    <source>
        <dbReference type="Pfam" id="PF00496"/>
    </source>
</evidence>
<dbReference type="Gene3D" id="3.40.190.10">
    <property type="entry name" value="Periplasmic binding protein-like II"/>
    <property type="match status" value="1"/>
</dbReference>
<evidence type="ECO:0000256" key="4">
    <source>
        <dbReference type="SAM" id="SignalP"/>
    </source>
</evidence>
<keyword evidence="3 4" id="KW-0732">Signal</keyword>
<feature type="signal peptide" evidence="4">
    <location>
        <begin position="1"/>
        <end position="27"/>
    </location>
</feature>
<accession>A0A511ZBU9</accession>
<feature type="chain" id="PRO_5021790914" evidence="4">
    <location>
        <begin position="28"/>
        <end position="536"/>
    </location>
</feature>